<dbReference type="EMBL" id="ABDF02000090">
    <property type="protein sequence ID" value="EHK16631.1"/>
    <property type="molecule type" value="Genomic_DNA"/>
</dbReference>
<dbReference type="AlphaFoldDB" id="G9N9L3"/>
<dbReference type="GeneID" id="25796739"/>
<name>G9N9L3_HYPVG</name>
<organism evidence="1 2">
    <name type="scientific">Hypocrea virens (strain Gv29-8 / FGSC 10586)</name>
    <name type="common">Gliocladium virens</name>
    <name type="synonym">Trichoderma virens</name>
    <dbReference type="NCBI Taxonomy" id="413071"/>
    <lineage>
        <taxon>Eukaryota</taxon>
        <taxon>Fungi</taxon>
        <taxon>Dikarya</taxon>
        <taxon>Ascomycota</taxon>
        <taxon>Pezizomycotina</taxon>
        <taxon>Sordariomycetes</taxon>
        <taxon>Hypocreomycetidae</taxon>
        <taxon>Hypocreales</taxon>
        <taxon>Hypocreaceae</taxon>
        <taxon>Trichoderma</taxon>
    </lineage>
</organism>
<dbReference type="OMA" id="ECLMSGC"/>
<protein>
    <submittedName>
        <fullName evidence="1">Uncharacterized protein</fullName>
    </submittedName>
</protein>
<accession>G9N9L3</accession>
<evidence type="ECO:0000313" key="1">
    <source>
        <dbReference type="EMBL" id="EHK16631.1"/>
    </source>
</evidence>
<dbReference type="InParanoid" id="G9N9L3"/>
<dbReference type="VEuPathDB" id="FungiDB:TRIVIDRAFT_65612"/>
<dbReference type="InterPro" id="IPR038213">
    <property type="entry name" value="IFI6/IFI27-like_sf"/>
</dbReference>
<dbReference type="RefSeq" id="XP_013950834.1">
    <property type="nucleotide sequence ID" value="XM_014095359.1"/>
</dbReference>
<reference evidence="1 2" key="1">
    <citation type="journal article" date="2011" name="Genome Biol.">
        <title>Comparative genome sequence analysis underscores mycoparasitism as the ancestral life style of Trichoderma.</title>
        <authorList>
            <person name="Kubicek C.P."/>
            <person name="Herrera-Estrella A."/>
            <person name="Seidl-Seiboth V."/>
            <person name="Martinez D.A."/>
            <person name="Druzhinina I.S."/>
            <person name="Thon M."/>
            <person name="Zeilinger S."/>
            <person name="Casas-Flores S."/>
            <person name="Horwitz B.A."/>
            <person name="Mukherjee P.K."/>
            <person name="Mukherjee M."/>
            <person name="Kredics L."/>
            <person name="Alcaraz L.D."/>
            <person name="Aerts A."/>
            <person name="Antal Z."/>
            <person name="Atanasova L."/>
            <person name="Cervantes-Badillo M.G."/>
            <person name="Challacombe J."/>
            <person name="Chertkov O."/>
            <person name="McCluskey K."/>
            <person name="Coulpier F."/>
            <person name="Deshpande N."/>
            <person name="von Doehren H."/>
            <person name="Ebbole D.J."/>
            <person name="Esquivel-Naranjo E.U."/>
            <person name="Fekete E."/>
            <person name="Flipphi M."/>
            <person name="Glaser F."/>
            <person name="Gomez-Rodriguez E.Y."/>
            <person name="Gruber S."/>
            <person name="Han C."/>
            <person name="Henrissat B."/>
            <person name="Hermosa R."/>
            <person name="Hernandez-Onate M."/>
            <person name="Karaffa L."/>
            <person name="Kosti I."/>
            <person name="Le Crom S."/>
            <person name="Lindquist E."/>
            <person name="Lucas S."/>
            <person name="Luebeck M."/>
            <person name="Luebeck P.S."/>
            <person name="Margeot A."/>
            <person name="Metz B."/>
            <person name="Misra M."/>
            <person name="Nevalainen H."/>
            <person name="Omann M."/>
            <person name="Packer N."/>
            <person name="Perrone G."/>
            <person name="Uresti-Rivera E.E."/>
            <person name="Salamov A."/>
            <person name="Schmoll M."/>
            <person name="Seiboth B."/>
            <person name="Shapiro H."/>
            <person name="Sukno S."/>
            <person name="Tamayo-Ramos J.A."/>
            <person name="Tisch D."/>
            <person name="Wiest A."/>
            <person name="Wilkinson H.H."/>
            <person name="Zhang M."/>
            <person name="Coutinho P.M."/>
            <person name="Kenerley C.M."/>
            <person name="Monte E."/>
            <person name="Baker S.E."/>
            <person name="Grigoriev I.V."/>
        </authorList>
    </citation>
    <scope>NUCLEOTIDE SEQUENCE [LARGE SCALE GENOMIC DNA]</scope>
    <source>
        <strain evidence="2">Gv29-8 / FGSC 10586</strain>
    </source>
</reference>
<dbReference type="eggNOG" id="ENOG502T43M">
    <property type="taxonomic scope" value="Eukaryota"/>
</dbReference>
<sequence>MTPQDCIEQFVTQHPIEAATLLGGLTVTAAPIAVAVPFLGALGFGAGGVASGSLAAAAQASLSPIVEKGMMAILQSAGVGVMGMAAARAALQATGGAVTAGPVYTLLQCLSGNAMTT</sequence>
<evidence type="ECO:0000313" key="2">
    <source>
        <dbReference type="Proteomes" id="UP000007115"/>
    </source>
</evidence>
<dbReference type="HOGENOM" id="CLU_2085159_0_0_1"/>
<gene>
    <name evidence="1" type="ORF">TRIVIDRAFT_65612</name>
</gene>
<proteinExistence type="predicted"/>
<keyword evidence="2" id="KW-1185">Reference proteome</keyword>
<dbReference type="Proteomes" id="UP000007115">
    <property type="component" value="Unassembled WGS sequence"/>
</dbReference>
<dbReference type="Gene3D" id="6.10.110.10">
    <property type="match status" value="1"/>
</dbReference>
<comment type="caution">
    <text evidence="1">The sequence shown here is derived from an EMBL/GenBank/DDBJ whole genome shotgun (WGS) entry which is preliminary data.</text>
</comment>